<dbReference type="SMART" id="SM00220">
    <property type="entry name" value="S_TKc"/>
    <property type="match status" value="1"/>
</dbReference>
<keyword evidence="9" id="KW-0472">Membrane</keyword>
<dbReference type="Gene3D" id="3.30.200.20">
    <property type="entry name" value="Phosphorylase Kinase, domain 1"/>
    <property type="match status" value="1"/>
</dbReference>
<evidence type="ECO:0000256" key="1">
    <source>
        <dbReference type="ARBA" id="ARBA00010886"/>
    </source>
</evidence>
<evidence type="ECO:0000313" key="12">
    <source>
        <dbReference type="Proteomes" id="UP001431429"/>
    </source>
</evidence>
<name>A0ABT0UKP3_9ACTN</name>
<comment type="similarity">
    <text evidence="1">Belongs to the protein kinase superfamily. NEK Ser/Thr protein kinase family. NIMA subfamily.</text>
</comment>
<dbReference type="SUPFAM" id="SSF56112">
    <property type="entry name" value="Protein kinase-like (PK-like)"/>
    <property type="match status" value="1"/>
</dbReference>
<dbReference type="InterPro" id="IPR050660">
    <property type="entry name" value="NEK_Ser/Thr_kinase"/>
</dbReference>
<dbReference type="PROSITE" id="PS50011">
    <property type="entry name" value="PROTEIN_KINASE_DOM"/>
    <property type="match status" value="1"/>
</dbReference>
<gene>
    <name evidence="11" type="ORF">NBG84_12925</name>
</gene>
<evidence type="ECO:0000256" key="3">
    <source>
        <dbReference type="ARBA" id="ARBA00022679"/>
    </source>
</evidence>
<evidence type="ECO:0000256" key="8">
    <source>
        <dbReference type="SAM" id="MobiDB-lite"/>
    </source>
</evidence>
<dbReference type="Proteomes" id="UP001431429">
    <property type="component" value="Unassembled WGS sequence"/>
</dbReference>
<feature type="region of interest" description="Disordered" evidence="8">
    <location>
        <begin position="404"/>
        <end position="488"/>
    </location>
</feature>
<reference evidence="11" key="1">
    <citation type="submission" date="2022-06" db="EMBL/GenBank/DDBJ databases">
        <title>Genome public.</title>
        <authorList>
            <person name="Sun Q."/>
        </authorList>
    </citation>
    <scope>NUCLEOTIDE SEQUENCE</scope>
    <source>
        <strain evidence="11">CWNU-1</strain>
    </source>
</reference>
<dbReference type="Pfam" id="PF00069">
    <property type="entry name" value="Pkinase"/>
    <property type="match status" value="1"/>
</dbReference>
<protein>
    <recommendedName>
        <fullName evidence="2">non-specific serine/threonine protein kinase</fullName>
        <ecNumber evidence="2">2.7.11.1</ecNumber>
    </recommendedName>
</protein>
<evidence type="ECO:0000256" key="5">
    <source>
        <dbReference type="ARBA" id="ARBA00022777"/>
    </source>
</evidence>
<evidence type="ECO:0000259" key="10">
    <source>
        <dbReference type="PROSITE" id="PS50011"/>
    </source>
</evidence>
<keyword evidence="3" id="KW-0808">Transferase</keyword>
<dbReference type="PANTHER" id="PTHR43671:SF13">
    <property type="entry name" value="SERINE_THREONINE-PROTEIN KINASE NEK2"/>
    <property type="match status" value="1"/>
</dbReference>
<dbReference type="InterPro" id="IPR000719">
    <property type="entry name" value="Prot_kinase_dom"/>
</dbReference>
<sequence length="650" mass="68384">MTDSRALLKPLSGDDPQRLGPYWLLGRLGAGGMGRVYLARSTTDTRLLAVKCLLTEGSISDTDRRRFAREIILARRIDSRHTAKVRGADPEAERPWMAIDYIPAPSLAELVRTGGVLPSVAVRWIAAGTAAALFTLHQADIIHRDVKPQNILLPMSGARVIDFGISHATDLTRTPGTFGTFHFVAPEQADGMLSTAASDIYSFGATLFHLAVGRPLYPEGDDAFQLLAKIRCGDTDTTGLPADLKDVVHRCLALDPRDRPGAAELLVEFATELAAPAASQAGQHWLPAKWARLLAEYEEHGAALAAAVRTASPAAPPAPAQLQELLAVSRAAQRSAQLRRPRTLPSPSPPTRARAASPAPTGPAGRPASPRHAKAPVVSPDPAVPLTPVVPPVAPALPAAGPAIQQEAPGSTAPTGVLPQPAEARTTAGPDPAGESGPVTADPGQGTSQGTSQGGPNHQGRTDRPERQDAADRVPGADHPSRLDQMVRQRQPLVRHVIHRYPAPPAEPIRIYPAQPVARRGQSDARTRWLIGCGIVLLLVIIGFVASPASSHDRGGGGGQRDSDKGTAVPRIGMISAAGHTAVGDCLGSATASAGVVPCDSATARWRVTATRTERYDGLPAADCPTGPDRQSAELVDTARMRTLLCLRLL</sequence>
<dbReference type="PROSITE" id="PS00108">
    <property type="entry name" value="PROTEIN_KINASE_ST"/>
    <property type="match status" value="1"/>
</dbReference>
<feature type="region of interest" description="Disordered" evidence="8">
    <location>
        <begin position="331"/>
        <end position="380"/>
    </location>
</feature>
<dbReference type="EMBL" id="JAMQAW010000010">
    <property type="protein sequence ID" value="MCM2389187.1"/>
    <property type="molecule type" value="Genomic_DNA"/>
</dbReference>
<dbReference type="PANTHER" id="PTHR43671">
    <property type="entry name" value="SERINE/THREONINE-PROTEIN KINASE NEK"/>
    <property type="match status" value="1"/>
</dbReference>
<feature type="compositionally biased region" description="Basic and acidic residues" evidence="8">
    <location>
        <begin position="460"/>
        <end position="487"/>
    </location>
</feature>
<dbReference type="PROSITE" id="PS00107">
    <property type="entry name" value="PROTEIN_KINASE_ATP"/>
    <property type="match status" value="1"/>
</dbReference>
<dbReference type="InterPro" id="IPR011009">
    <property type="entry name" value="Kinase-like_dom_sf"/>
</dbReference>
<dbReference type="InterPro" id="IPR008271">
    <property type="entry name" value="Ser/Thr_kinase_AS"/>
</dbReference>
<evidence type="ECO:0000256" key="7">
    <source>
        <dbReference type="PROSITE-ProRule" id="PRU10141"/>
    </source>
</evidence>
<keyword evidence="6 7" id="KW-0067">ATP-binding</keyword>
<accession>A0ABT0UKP3</accession>
<keyword evidence="5 11" id="KW-0418">Kinase</keyword>
<feature type="binding site" evidence="7">
    <location>
        <position position="51"/>
    </location>
    <ligand>
        <name>ATP</name>
        <dbReference type="ChEBI" id="CHEBI:30616"/>
    </ligand>
</feature>
<evidence type="ECO:0000256" key="6">
    <source>
        <dbReference type="ARBA" id="ARBA00022840"/>
    </source>
</evidence>
<feature type="compositionally biased region" description="Low complexity" evidence="8">
    <location>
        <begin position="444"/>
        <end position="455"/>
    </location>
</feature>
<dbReference type="CDD" id="cd14014">
    <property type="entry name" value="STKc_PknB_like"/>
    <property type="match status" value="1"/>
</dbReference>
<evidence type="ECO:0000256" key="2">
    <source>
        <dbReference type="ARBA" id="ARBA00012513"/>
    </source>
</evidence>
<dbReference type="EC" id="2.7.11.1" evidence="2"/>
<organism evidence="11 12">
    <name type="scientific">Streptomyces albipurpureus</name>
    <dbReference type="NCBI Taxonomy" id="2897419"/>
    <lineage>
        <taxon>Bacteria</taxon>
        <taxon>Bacillati</taxon>
        <taxon>Actinomycetota</taxon>
        <taxon>Actinomycetes</taxon>
        <taxon>Kitasatosporales</taxon>
        <taxon>Streptomycetaceae</taxon>
        <taxon>Streptomyces</taxon>
    </lineage>
</organism>
<evidence type="ECO:0000256" key="9">
    <source>
        <dbReference type="SAM" id="Phobius"/>
    </source>
</evidence>
<feature type="transmembrane region" description="Helical" evidence="9">
    <location>
        <begin position="529"/>
        <end position="546"/>
    </location>
</feature>
<evidence type="ECO:0000313" key="11">
    <source>
        <dbReference type="EMBL" id="MCM2389187.1"/>
    </source>
</evidence>
<evidence type="ECO:0000256" key="4">
    <source>
        <dbReference type="ARBA" id="ARBA00022741"/>
    </source>
</evidence>
<proteinExistence type="inferred from homology"/>
<feature type="compositionally biased region" description="Low complexity" evidence="8">
    <location>
        <begin position="351"/>
        <end position="368"/>
    </location>
</feature>
<dbReference type="RefSeq" id="WP_250919526.1">
    <property type="nucleotide sequence ID" value="NZ_JAMQAW010000010.1"/>
</dbReference>
<dbReference type="Gene3D" id="1.10.510.10">
    <property type="entry name" value="Transferase(Phosphotransferase) domain 1"/>
    <property type="match status" value="1"/>
</dbReference>
<comment type="caution">
    <text evidence="11">The sequence shown here is derived from an EMBL/GenBank/DDBJ whole genome shotgun (WGS) entry which is preliminary data.</text>
</comment>
<keyword evidence="12" id="KW-1185">Reference proteome</keyword>
<dbReference type="GO" id="GO:0016301">
    <property type="term" value="F:kinase activity"/>
    <property type="evidence" value="ECO:0007669"/>
    <property type="project" value="UniProtKB-KW"/>
</dbReference>
<dbReference type="InterPro" id="IPR017441">
    <property type="entry name" value="Protein_kinase_ATP_BS"/>
</dbReference>
<feature type="domain" description="Protein kinase" evidence="10">
    <location>
        <begin position="22"/>
        <end position="286"/>
    </location>
</feature>
<keyword evidence="9" id="KW-0812">Transmembrane</keyword>
<keyword evidence="9" id="KW-1133">Transmembrane helix</keyword>
<keyword evidence="4 7" id="KW-0547">Nucleotide-binding</keyword>